<protein>
    <submittedName>
        <fullName evidence="5">Gamma-glutamyltranspeptidase/glutathione hydrolase</fullName>
    </submittedName>
</protein>
<dbReference type="PRINTS" id="PR01210">
    <property type="entry name" value="GGTRANSPTASE"/>
</dbReference>
<evidence type="ECO:0000256" key="4">
    <source>
        <dbReference type="ARBA" id="ARBA00023145"/>
    </source>
</evidence>
<dbReference type="EMBL" id="SHKY01000001">
    <property type="protein sequence ID" value="RZU51879.1"/>
    <property type="molecule type" value="Genomic_DNA"/>
</dbReference>
<evidence type="ECO:0000313" key="5">
    <source>
        <dbReference type="EMBL" id="RZU51879.1"/>
    </source>
</evidence>
<dbReference type="AlphaFoldDB" id="A0A4Q7ZNL7"/>
<proteinExistence type="inferred from homology"/>
<evidence type="ECO:0000256" key="2">
    <source>
        <dbReference type="ARBA" id="ARBA00022679"/>
    </source>
</evidence>
<dbReference type="PANTHER" id="PTHR43199:SF1">
    <property type="entry name" value="GLUTATHIONE HYDROLASE PROENZYME"/>
    <property type="match status" value="1"/>
</dbReference>
<dbReference type="PANTHER" id="PTHR43199">
    <property type="entry name" value="GLUTATHIONE HYDROLASE"/>
    <property type="match status" value="1"/>
</dbReference>
<organism evidence="5 6">
    <name type="scientific">Krasilnikovia cinnamomea</name>
    <dbReference type="NCBI Taxonomy" id="349313"/>
    <lineage>
        <taxon>Bacteria</taxon>
        <taxon>Bacillati</taxon>
        <taxon>Actinomycetota</taxon>
        <taxon>Actinomycetes</taxon>
        <taxon>Micromonosporales</taxon>
        <taxon>Micromonosporaceae</taxon>
        <taxon>Krasilnikovia</taxon>
    </lineage>
</organism>
<keyword evidence="4" id="KW-0865">Zymogen</keyword>
<keyword evidence="6" id="KW-1185">Reference proteome</keyword>
<dbReference type="Gene3D" id="3.60.20.40">
    <property type="match status" value="1"/>
</dbReference>
<dbReference type="Pfam" id="PF01019">
    <property type="entry name" value="G_glu_transpept"/>
    <property type="match status" value="2"/>
</dbReference>
<sequence>MYRPYVGSGTVPSVTPNAVPRRIGGPTLRQMKAPIAAGVAAAHPATAEAGLQILRAGGTAADAAVAAVLATCVAETIYTGLGGGGFATYYDASTGTATCLDFFVAVPGTDGDIEPDSMVAVDVFFGGVPQVYAIGGASVAVPGVPAGCGELHRRWGRLPWPELVAPAIDLARTGVILPAAQARTLASCAPALAYGEGGAVYAPNGQLMQGGELLFHPGLTTALEGLAAEGPAVFYTGAFSKILVDAVRADGGNLGPVDLATYQVYETPVDHARLAGHRVHARHDLNRTVDTIAALPPDVARLPRPERAVAVATALRDRGRQRVGDTTNVAVVDAAGNACVVTTTLGLGAAVWLPGLGVNMNSMLGEGELLTPDLAPGLRMSSNLCPMVVTDAEDLLTVAVGSAGASRIRTALVDTLLGVLVDGLDLQQAVARPRFHVVGDTVHAEAGYPEAELAALADAGWTINRWPDIDHYFGGVTGVGPGGAAGDPRRGGAGLHL</sequence>
<evidence type="ECO:0000256" key="3">
    <source>
        <dbReference type="ARBA" id="ARBA00022801"/>
    </source>
</evidence>
<accession>A0A4Q7ZNL7</accession>
<comment type="similarity">
    <text evidence="1">Belongs to the gamma-glutamyltransferase family.</text>
</comment>
<comment type="caution">
    <text evidence="5">The sequence shown here is derived from an EMBL/GenBank/DDBJ whole genome shotgun (WGS) entry which is preliminary data.</text>
</comment>
<dbReference type="InterPro" id="IPR051792">
    <property type="entry name" value="GGT_bact"/>
</dbReference>
<evidence type="ECO:0000313" key="6">
    <source>
        <dbReference type="Proteomes" id="UP000292564"/>
    </source>
</evidence>
<dbReference type="SUPFAM" id="SSF56235">
    <property type="entry name" value="N-terminal nucleophile aminohydrolases (Ntn hydrolases)"/>
    <property type="match status" value="1"/>
</dbReference>
<reference evidence="5 6" key="1">
    <citation type="submission" date="2019-02" db="EMBL/GenBank/DDBJ databases">
        <title>Sequencing the genomes of 1000 actinobacteria strains.</title>
        <authorList>
            <person name="Klenk H.-P."/>
        </authorList>
    </citation>
    <scope>NUCLEOTIDE SEQUENCE [LARGE SCALE GENOMIC DNA]</scope>
    <source>
        <strain evidence="5 6">DSM 45162</strain>
    </source>
</reference>
<dbReference type="GO" id="GO:0016787">
    <property type="term" value="F:hydrolase activity"/>
    <property type="evidence" value="ECO:0007669"/>
    <property type="project" value="UniProtKB-KW"/>
</dbReference>
<keyword evidence="2" id="KW-0808">Transferase</keyword>
<dbReference type="InterPro" id="IPR029055">
    <property type="entry name" value="Ntn_hydrolases_N"/>
</dbReference>
<evidence type="ECO:0000256" key="1">
    <source>
        <dbReference type="ARBA" id="ARBA00009381"/>
    </source>
</evidence>
<name>A0A4Q7ZNL7_9ACTN</name>
<keyword evidence="3 5" id="KW-0378">Hydrolase</keyword>
<dbReference type="GO" id="GO:0016740">
    <property type="term" value="F:transferase activity"/>
    <property type="evidence" value="ECO:0007669"/>
    <property type="project" value="UniProtKB-KW"/>
</dbReference>
<dbReference type="Proteomes" id="UP000292564">
    <property type="component" value="Unassembled WGS sequence"/>
</dbReference>
<dbReference type="InterPro" id="IPR043137">
    <property type="entry name" value="GGT_ssub_C"/>
</dbReference>
<gene>
    <name evidence="5" type="ORF">EV385_3715</name>
</gene>